<dbReference type="Proteomes" id="UP000253817">
    <property type="component" value="Unassembled WGS sequence"/>
</dbReference>
<dbReference type="InterPro" id="IPR016181">
    <property type="entry name" value="Acyl_CoA_acyltransferase"/>
</dbReference>
<gene>
    <name evidence="4" type="ORF">C1876_10865</name>
    <name evidence="5" type="ORF">DMP09_17495</name>
</gene>
<dbReference type="CDD" id="cd04301">
    <property type="entry name" value="NAT_SF"/>
    <property type="match status" value="1"/>
</dbReference>
<dbReference type="EMBL" id="PPTT01000018">
    <property type="protein sequence ID" value="RDB68109.1"/>
    <property type="molecule type" value="Genomic_DNA"/>
</dbReference>
<dbReference type="InterPro" id="IPR050832">
    <property type="entry name" value="Bact_Acetyltransf"/>
</dbReference>
<evidence type="ECO:0000313" key="5">
    <source>
        <dbReference type="EMBL" id="RNM38523.1"/>
    </source>
</evidence>
<organism evidence="5 7">
    <name type="scientific">Eggerthella sinensis</name>
    <dbReference type="NCBI Taxonomy" id="242230"/>
    <lineage>
        <taxon>Bacteria</taxon>
        <taxon>Bacillati</taxon>
        <taxon>Actinomycetota</taxon>
        <taxon>Coriobacteriia</taxon>
        <taxon>Eggerthellales</taxon>
        <taxon>Eggerthellaceae</taxon>
        <taxon>Eggerthella</taxon>
    </lineage>
</organism>
<evidence type="ECO:0000313" key="4">
    <source>
        <dbReference type="EMBL" id="RDB68109.1"/>
    </source>
</evidence>
<dbReference type="Proteomes" id="UP000270112">
    <property type="component" value="Unassembled WGS sequence"/>
</dbReference>
<feature type="domain" description="N-acetyltransferase" evidence="3">
    <location>
        <begin position="3"/>
        <end position="171"/>
    </location>
</feature>
<keyword evidence="2" id="KW-0012">Acyltransferase</keyword>
<evidence type="ECO:0000256" key="1">
    <source>
        <dbReference type="ARBA" id="ARBA00022679"/>
    </source>
</evidence>
<keyword evidence="1 5" id="KW-0808">Transferase</keyword>
<dbReference type="RefSeq" id="WP_114546751.1">
    <property type="nucleotide sequence ID" value="NZ_PPTT01000018.1"/>
</dbReference>
<dbReference type="OrthoDB" id="3182399at2"/>
<evidence type="ECO:0000256" key="2">
    <source>
        <dbReference type="ARBA" id="ARBA00023315"/>
    </source>
</evidence>
<dbReference type="PROSITE" id="PS51186">
    <property type="entry name" value="GNAT"/>
    <property type="match status" value="1"/>
</dbReference>
<reference evidence="4 6" key="1">
    <citation type="journal article" date="2018" name="Elife">
        <title>Discovery and characterization of a prevalent human gut bacterial enzyme sufficient for the inactivation of a family of plant toxins.</title>
        <authorList>
            <person name="Koppel N."/>
            <person name="Bisanz J.E."/>
            <person name="Pandelia M.E."/>
            <person name="Turnbaugh P.J."/>
            <person name="Balskus E.P."/>
        </authorList>
    </citation>
    <scope>NUCLEOTIDE SEQUENCE [LARGE SCALE GENOMIC DNA]</scope>
    <source>
        <strain evidence="4 6">DSM 16107</strain>
    </source>
</reference>
<reference evidence="5" key="3">
    <citation type="journal article" date="2019" name="Microbiol. Resour. Announc.">
        <title>Draft Genome Sequences of Type Strains of Gordonibacter faecihominis, Paraeggerthella hongkongensis, Parvibacter caecicola,Slackia equolifaciens, Slackia faecicanis, and Slackia isoflavoniconvertens.</title>
        <authorList>
            <person name="Danylec N."/>
            <person name="Stoll D.A."/>
            <person name="Dotsch A."/>
            <person name="Huch M."/>
        </authorList>
    </citation>
    <scope>NUCLEOTIDE SEQUENCE</scope>
    <source>
        <strain evidence="5">DSM 16107</strain>
    </source>
</reference>
<proteinExistence type="predicted"/>
<reference evidence="7" key="2">
    <citation type="submission" date="2018-05" db="EMBL/GenBank/DDBJ databases">
        <title>Genome Sequencing of selected type strains of the family Eggerthellaceae.</title>
        <authorList>
            <person name="Danylec N."/>
            <person name="Stoll D.A."/>
            <person name="Doetsch A."/>
            <person name="Huch M."/>
        </authorList>
    </citation>
    <scope>NUCLEOTIDE SEQUENCE [LARGE SCALE GENOMIC DNA]</scope>
    <source>
        <strain evidence="7">DSM 16107</strain>
    </source>
</reference>
<evidence type="ECO:0000313" key="7">
    <source>
        <dbReference type="Proteomes" id="UP000270112"/>
    </source>
</evidence>
<accession>A0A3N0INE1</accession>
<name>A0A3N0INE1_9ACTN</name>
<keyword evidence="6" id="KW-1185">Reference proteome</keyword>
<dbReference type="AlphaFoldDB" id="A0A3N0INE1"/>
<dbReference type="GO" id="GO:0016747">
    <property type="term" value="F:acyltransferase activity, transferring groups other than amino-acyl groups"/>
    <property type="evidence" value="ECO:0007669"/>
    <property type="project" value="InterPro"/>
</dbReference>
<evidence type="ECO:0000313" key="6">
    <source>
        <dbReference type="Proteomes" id="UP000253817"/>
    </source>
</evidence>
<dbReference type="SUPFAM" id="SSF55729">
    <property type="entry name" value="Acyl-CoA N-acyltransferases (Nat)"/>
    <property type="match status" value="1"/>
</dbReference>
<dbReference type="Gene3D" id="3.40.630.30">
    <property type="match status" value="1"/>
</dbReference>
<dbReference type="Pfam" id="PF00583">
    <property type="entry name" value="Acetyltransf_1"/>
    <property type="match status" value="1"/>
</dbReference>
<comment type="caution">
    <text evidence="5">The sequence shown here is derived from an EMBL/GenBank/DDBJ whole genome shotgun (WGS) entry which is preliminary data.</text>
</comment>
<dbReference type="InterPro" id="IPR000182">
    <property type="entry name" value="GNAT_dom"/>
</dbReference>
<dbReference type="PANTHER" id="PTHR43877">
    <property type="entry name" value="AMINOALKYLPHOSPHONATE N-ACETYLTRANSFERASE-RELATED-RELATED"/>
    <property type="match status" value="1"/>
</dbReference>
<dbReference type="EMBL" id="QICC01000159">
    <property type="protein sequence ID" value="RNM38523.1"/>
    <property type="molecule type" value="Genomic_DNA"/>
</dbReference>
<sequence length="171" mass="18529">MTLSTRPATALDLPALEAMYKGIVAAMDAAGICIWDEVYPTALFADDVARGELYVVEDDGQLAAAFALCAENEGPEHVPWQDAQAPAAYLGRLGVHARRVHEGIGAYAVEQARTLARTRGAAFLRLFVVDCNEPALRLYEKLGFVRADGAYDNVIEPGFALREYGLEIPTT</sequence>
<evidence type="ECO:0000259" key="3">
    <source>
        <dbReference type="PROSITE" id="PS51186"/>
    </source>
</evidence>
<protein>
    <submittedName>
        <fullName evidence="5">GNAT family N-acetyltransferase</fullName>
    </submittedName>
</protein>